<sequence>MFEMTPEEQKSSLDKHKIDIGLVRFADTINTSPLIAEKMVDDEMCVVVANNHAFKDRKMISIEELRDEQFIFMQRQDSASSKLIVDTFLSFGHHINVAQEVYEPNTLVSIVASSSLVSIVPTSFSYHRWSNVHFIKLREKLPAHLCSLYRENSDNPVLAAFLEHVTKELSQFRKQKG</sequence>
<evidence type="ECO:0000313" key="6">
    <source>
        <dbReference type="EMBL" id="MCW8333402.1"/>
    </source>
</evidence>
<accession>A0A9X3HRG2</accession>
<dbReference type="AlphaFoldDB" id="A0A9X3HRG2"/>
<protein>
    <submittedName>
        <fullName evidence="6">LysR substrate-binding domain-containing protein</fullName>
    </submittedName>
</protein>
<dbReference type="SUPFAM" id="SSF53850">
    <property type="entry name" value="Periplasmic binding protein-like II"/>
    <property type="match status" value="1"/>
</dbReference>
<evidence type="ECO:0000256" key="2">
    <source>
        <dbReference type="ARBA" id="ARBA00023015"/>
    </source>
</evidence>
<dbReference type="InterPro" id="IPR005119">
    <property type="entry name" value="LysR_subst-bd"/>
</dbReference>
<comment type="caution">
    <text evidence="6">The sequence shown here is derived from an EMBL/GenBank/DDBJ whole genome shotgun (WGS) entry which is preliminary data.</text>
</comment>
<organism evidence="6 7">
    <name type="scientific">Vibrio paucivorans</name>
    <dbReference type="NCBI Taxonomy" id="2829489"/>
    <lineage>
        <taxon>Bacteria</taxon>
        <taxon>Pseudomonadati</taxon>
        <taxon>Pseudomonadota</taxon>
        <taxon>Gammaproteobacteria</taxon>
        <taxon>Vibrionales</taxon>
        <taxon>Vibrionaceae</taxon>
        <taxon>Vibrio</taxon>
    </lineage>
</organism>
<dbReference type="GO" id="GO:0003700">
    <property type="term" value="F:DNA-binding transcription factor activity"/>
    <property type="evidence" value="ECO:0007669"/>
    <property type="project" value="TreeGrafter"/>
</dbReference>
<dbReference type="Gene3D" id="3.40.190.10">
    <property type="entry name" value="Periplasmic binding protein-like II"/>
    <property type="match status" value="2"/>
</dbReference>
<keyword evidence="4" id="KW-0804">Transcription</keyword>
<dbReference type="Pfam" id="PF03466">
    <property type="entry name" value="LysR_substrate"/>
    <property type="match status" value="1"/>
</dbReference>
<dbReference type="GO" id="GO:0003677">
    <property type="term" value="F:DNA binding"/>
    <property type="evidence" value="ECO:0007669"/>
    <property type="project" value="UniProtKB-KW"/>
</dbReference>
<dbReference type="PANTHER" id="PTHR30346:SF0">
    <property type="entry name" value="HCA OPERON TRANSCRIPTIONAL ACTIVATOR HCAR"/>
    <property type="match status" value="1"/>
</dbReference>
<dbReference type="GO" id="GO:0032993">
    <property type="term" value="C:protein-DNA complex"/>
    <property type="evidence" value="ECO:0007669"/>
    <property type="project" value="TreeGrafter"/>
</dbReference>
<evidence type="ECO:0000259" key="5">
    <source>
        <dbReference type="Pfam" id="PF03466"/>
    </source>
</evidence>
<keyword evidence="7" id="KW-1185">Reference proteome</keyword>
<dbReference type="EMBL" id="JAKRRX010000024">
    <property type="protein sequence ID" value="MCW8333402.1"/>
    <property type="molecule type" value="Genomic_DNA"/>
</dbReference>
<evidence type="ECO:0000256" key="1">
    <source>
        <dbReference type="ARBA" id="ARBA00009437"/>
    </source>
</evidence>
<keyword evidence="2" id="KW-0805">Transcription regulation</keyword>
<reference evidence="6" key="1">
    <citation type="submission" date="2022-02" db="EMBL/GenBank/DDBJ databases">
        <title>Vibrio sp. nov., a new bacterium isolated from Bohai sea, China.</title>
        <authorList>
            <person name="Yuan Y."/>
        </authorList>
    </citation>
    <scope>NUCLEOTIDE SEQUENCE</scope>
    <source>
        <strain evidence="6">DBSS07</strain>
    </source>
</reference>
<keyword evidence="3" id="KW-0238">DNA-binding</keyword>
<proteinExistence type="inferred from homology"/>
<dbReference type="Proteomes" id="UP001155586">
    <property type="component" value="Unassembled WGS sequence"/>
</dbReference>
<evidence type="ECO:0000256" key="4">
    <source>
        <dbReference type="ARBA" id="ARBA00023163"/>
    </source>
</evidence>
<evidence type="ECO:0000313" key="7">
    <source>
        <dbReference type="Proteomes" id="UP001155586"/>
    </source>
</evidence>
<dbReference type="PANTHER" id="PTHR30346">
    <property type="entry name" value="TRANSCRIPTIONAL DUAL REGULATOR HCAR-RELATED"/>
    <property type="match status" value="1"/>
</dbReference>
<feature type="domain" description="LysR substrate-binding" evidence="5">
    <location>
        <begin position="3"/>
        <end position="169"/>
    </location>
</feature>
<gene>
    <name evidence="6" type="ORF">MD483_06155</name>
</gene>
<name>A0A9X3HRG2_9VIBR</name>
<comment type="similarity">
    <text evidence="1">Belongs to the LysR transcriptional regulatory family.</text>
</comment>
<evidence type="ECO:0000256" key="3">
    <source>
        <dbReference type="ARBA" id="ARBA00023125"/>
    </source>
</evidence>